<sequence length="795" mass="92097">MRPFIPHRKILTRLNMSHLGQGLFLAWLLLTLLGGGAWWVQSTMPHGLSGTYYVNSHWQGEPWKTGVLSTEISHHDGYFSQAREVSRNRFSIDWTGYIEITDTGEYTFFTNSDDGSWLFIDDTLVVDNGGAHGLQERQGTIFLTEGVHRIRIRYFQIGGAAVLKVFWQNAHQPKSPLKIQMVFPSDISNFHRHLYRVGKRLFPIIILGWELCLFVIIAGGFFPWKRRLSPVVLWIFLLSTGLVVLSGRYDWSEPVRIFSLRGYLSSAYMFLFVMPACYYILHLFSVKRLIKVTLTLFLGMWFSLPFRWLGIDHFHYHAVSIPWDHPSVPKPMTNWLIDKGATLLSIPYEIPFFLTILGGGSILFLCQWMISNRRKAGGGNTSDSKQKVYFFLLFLIILGQTWLHLSLRSPNTYVPHFEKPLEKNYWYHVFLFSEGKGAVNADNFAHRELEEYFLGMPGTKTLMYVRRSLMYYLSSQFIYFFNPYYLFLIFNILLWYITILCSFSYAKKWFGKETAFFLGFLIATGTGFIYMVAQPFYYLAAYAIIAIIIWVYDVWIDRVKHDGGSWRFTVLLGVFLGLCSLIYDIFPFYVFIVGYGLLRKVKLWTIMASLVIAGGVYYGFLSLQTDILRMDINQSNIQFLTQSKDHILFLIKHPGFNTIYDRMAGLMGLYVDHLSKVFFVLPVIAAVIGLTFVEGLHARITCFLLILPSVMALAFFYFGNTEIVYIMPRFTYIVYPAIFILASLLFGRLWLTSKAAKILVMGILVGIFLVNNVDVLGYPKLYYRFYWGNEIGYFE</sequence>
<dbReference type="AlphaFoldDB" id="A0A9D5JZH4"/>
<feature type="transmembrane region" description="Helical" evidence="1">
    <location>
        <begin position="288"/>
        <end position="306"/>
    </location>
</feature>
<dbReference type="SMART" id="SM00758">
    <property type="entry name" value="PA14"/>
    <property type="match status" value="1"/>
</dbReference>
<name>A0A9D5JZH4_9BACT</name>
<protein>
    <recommendedName>
        <fullName evidence="2">PA14 domain-containing protein</fullName>
    </recommendedName>
</protein>
<dbReference type="PROSITE" id="PS51820">
    <property type="entry name" value="PA14"/>
    <property type="match status" value="1"/>
</dbReference>
<gene>
    <name evidence="3" type="ORF">GF339_21220</name>
</gene>
<feature type="domain" description="PA14" evidence="2">
    <location>
        <begin position="43"/>
        <end position="181"/>
    </location>
</feature>
<feature type="transmembrane region" description="Helical" evidence="1">
    <location>
        <begin position="484"/>
        <end position="503"/>
    </location>
</feature>
<feature type="transmembrane region" description="Helical" evidence="1">
    <location>
        <begin position="603"/>
        <end position="621"/>
    </location>
</feature>
<accession>A0A9D5JZH4</accession>
<dbReference type="EMBL" id="WJJP01000691">
    <property type="protein sequence ID" value="MBD3327122.1"/>
    <property type="molecule type" value="Genomic_DNA"/>
</dbReference>
<keyword evidence="1" id="KW-1133">Transmembrane helix</keyword>
<dbReference type="Pfam" id="PF07691">
    <property type="entry name" value="PA14"/>
    <property type="match status" value="1"/>
</dbReference>
<feature type="transmembrane region" description="Helical" evidence="1">
    <location>
        <begin position="231"/>
        <end position="251"/>
    </location>
</feature>
<evidence type="ECO:0000313" key="3">
    <source>
        <dbReference type="EMBL" id="MBD3327122.1"/>
    </source>
</evidence>
<dbReference type="Proteomes" id="UP000649604">
    <property type="component" value="Unassembled WGS sequence"/>
</dbReference>
<feature type="transmembrane region" description="Helical" evidence="1">
    <location>
        <begin position="730"/>
        <end position="750"/>
    </location>
</feature>
<organism evidence="3 4">
    <name type="scientific">candidate division KSB3 bacterium</name>
    <dbReference type="NCBI Taxonomy" id="2044937"/>
    <lineage>
        <taxon>Bacteria</taxon>
        <taxon>candidate division KSB3</taxon>
    </lineage>
</organism>
<feature type="transmembrane region" description="Helical" evidence="1">
    <location>
        <begin position="201"/>
        <end position="224"/>
    </location>
</feature>
<feature type="transmembrane region" description="Helical" evidence="1">
    <location>
        <begin position="568"/>
        <end position="597"/>
    </location>
</feature>
<evidence type="ECO:0000256" key="1">
    <source>
        <dbReference type="SAM" id="Phobius"/>
    </source>
</evidence>
<feature type="transmembrane region" description="Helical" evidence="1">
    <location>
        <begin position="263"/>
        <end position="281"/>
    </location>
</feature>
<dbReference type="Gene3D" id="3.90.182.10">
    <property type="entry name" value="Toxin - Anthrax Protective Antigen,domain 1"/>
    <property type="match status" value="1"/>
</dbReference>
<feature type="transmembrane region" description="Helical" evidence="1">
    <location>
        <begin position="539"/>
        <end position="556"/>
    </location>
</feature>
<feature type="transmembrane region" description="Helical" evidence="1">
    <location>
        <begin position="673"/>
        <end position="692"/>
    </location>
</feature>
<evidence type="ECO:0000313" key="4">
    <source>
        <dbReference type="Proteomes" id="UP000649604"/>
    </source>
</evidence>
<feature type="transmembrane region" description="Helical" evidence="1">
    <location>
        <begin position="350"/>
        <end position="368"/>
    </location>
</feature>
<comment type="caution">
    <text evidence="3">The sequence shown here is derived from an EMBL/GenBank/DDBJ whole genome shotgun (WGS) entry which is preliminary data.</text>
</comment>
<evidence type="ECO:0000259" key="2">
    <source>
        <dbReference type="PROSITE" id="PS51820"/>
    </source>
</evidence>
<reference evidence="3" key="1">
    <citation type="submission" date="2019-11" db="EMBL/GenBank/DDBJ databases">
        <title>Microbial mats filling the niche in hypersaline microbial mats.</title>
        <authorList>
            <person name="Wong H.L."/>
            <person name="Macleod F.I."/>
            <person name="White R.A. III"/>
            <person name="Burns B.P."/>
        </authorList>
    </citation>
    <scope>NUCLEOTIDE SEQUENCE</scope>
    <source>
        <strain evidence="3">Rbin_158</strain>
    </source>
</reference>
<keyword evidence="1" id="KW-0472">Membrane</keyword>
<dbReference type="InterPro" id="IPR011658">
    <property type="entry name" value="PA14_dom"/>
</dbReference>
<dbReference type="InterPro" id="IPR037524">
    <property type="entry name" value="PA14/GLEYA"/>
</dbReference>
<proteinExistence type="predicted"/>
<dbReference type="SUPFAM" id="SSF56988">
    <property type="entry name" value="Anthrax protective antigen"/>
    <property type="match status" value="1"/>
</dbReference>
<feature type="transmembrane region" description="Helical" evidence="1">
    <location>
        <begin position="515"/>
        <end position="533"/>
    </location>
</feature>
<feature type="transmembrane region" description="Helical" evidence="1">
    <location>
        <begin position="698"/>
        <end position="718"/>
    </location>
</feature>
<feature type="transmembrane region" description="Helical" evidence="1">
    <location>
        <begin position="756"/>
        <end position="776"/>
    </location>
</feature>
<keyword evidence="1" id="KW-0812">Transmembrane</keyword>